<dbReference type="RefSeq" id="WP_201247151.1">
    <property type="nucleotide sequence ID" value="NZ_NHSF01000089.1"/>
</dbReference>
<dbReference type="Proteomes" id="UP001296967">
    <property type="component" value="Unassembled WGS sequence"/>
</dbReference>
<feature type="transmembrane region" description="Helical" evidence="1">
    <location>
        <begin position="72"/>
        <end position="94"/>
    </location>
</feature>
<evidence type="ECO:0000256" key="1">
    <source>
        <dbReference type="SAM" id="Phobius"/>
    </source>
</evidence>
<name>A0AAJ0UJC3_HALSE</name>
<reference evidence="2" key="2">
    <citation type="journal article" date="2020" name="Microorganisms">
        <title>Osmotic Adaptation and Compatible Solute Biosynthesis of Phototrophic Bacteria as Revealed from Genome Analyses.</title>
        <authorList>
            <person name="Imhoff J.F."/>
            <person name="Rahn T."/>
            <person name="Kunzel S."/>
            <person name="Keller A."/>
            <person name="Neulinger S.C."/>
        </authorList>
    </citation>
    <scope>NUCLEOTIDE SEQUENCE</scope>
    <source>
        <strain evidence="2">DSM 4395</strain>
    </source>
</reference>
<evidence type="ECO:0000313" key="2">
    <source>
        <dbReference type="EMBL" id="MBK5932301.1"/>
    </source>
</evidence>
<accession>A0AAJ0UJC3</accession>
<proteinExistence type="predicted"/>
<dbReference type="EMBL" id="NHSF01000089">
    <property type="protein sequence ID" value="MBK5932301.1"/>
    <property type="molecule type" value="Genomic_DNA"/>
</dbReference>
<keyword evidence="3" id="KW-1185">Reference proteome</keyword>
<sequence length="141" mass="16148">MSTEQLPPTPEAARLLRFETFRDLYFAERSRRESIRASIGIPAAGLSFALFAFLTLSSHLEIRLLQQAHPPSIAMITLAILAMLLLFVSVWHGFRAEWRFVYSEPPDLEEFLRLEREIHRRGEGGGQAACSRRSTCRRAIF</sequence>
<keyword evidence="1" id="KW-0472">Membrane</keyword>
<protein>
    <submittedName>
        <fullName evidence="2">Uncharacterized protein</fullName>
    </submittedName>
</protein>
<evidence type="ECO:0000313" key="3">
    <source>
        <dbReference type="Proteomes" id="UP001296967"/>
    </source>
</evidence>
<gene>
    <name evidence="2" type="ORF">CCR82_17635</name>
</gene>
<dbReference type="AlphaFoldDB" id="A0AAJ0UJC3"/>
<keyword evidence="1" id="KW-1133">Transmembrane helix</keyword>
<reference evidence="2" key="1">
    <citation type="submission" date="2017-05" db="EMBL/GenBank/DDBJ databases">
        <authorList>
            <person name="Imhoff J.F."/>
            <person name="Rahn T."/>
            <person name="Kuenzel S."/>
            <person name="Neulinger S.C."/>
        </authorList>
    </citation>
    <scope>NUCLEOTIDE SEQUENCE</scope>
    <source>
        <strain evidence="2">DSM 4395</strain>
    </source>
</reference>
<comment type="caution">
    <text evidence="2">The sequence shown here is derived from an EMBL/GenBank/DDBJ whole genome shotgun (WGS) entry which is preliminary data.</text>
</comment>
<keyword evidence="1" id="KW-0812">Transmembrane</keyword>
<organism evidence="2 3">
    <name type="scientific">Halochromatium salexigens</name>
    <name type="common">Chromatium salexigens</name>
    <dbReference type="NCBI Taxonomy" id="49447"/>
    <lineage>
        <taxon>Bacteria</taxon>
        <taxon>Pseudomonadati</taxon>
        <taxon>Pseudomonadota</taxon>
        <taxon>Gammaproteobacteria</taxon>
        <taxon>Chromatiales</taxon>
        <taxon>Chromatiaceae</taxon>
        <taxon>Halochromatium</taxon>
    </lineage>
</organism>
<feature type="transmembrane region" description="Helical" evidence="1">
    <location>
        <begin position="39"/>
        <end position="60"/>
    </location>
</feature>